<dbReference type="PANTHER" id="PTHR14710:SF2">
    <property type="entry name" value="GEM-ASSOCIATED PROTEIN 6"/>
    <property type="match status" value="1"/>
</dbReference>
<dbReference type="Pfam" id="PF06372">
    <property type="entry name" value="Gemin6"/>
    <property type="match status" value="1"/>
</dbReference>
<dbReference type="AlphaFoldDB" id="A0A9D4M1V8"/>
<protein>
    <recommendedName>
        <fullName evidence="1">AD domain-containing protein</fullName>
    </recommendedName>
</protein>
<dbReference type="PANTHER" id="PTHR14710">
    <property type="entry name" value="GEM-ASSOCIATED PROTEIN 6"/>
    <property type="match status" value="1"/>
</dbReference>
<dbReference type="EMBL" id="JAIWYP010000002">
    <property type="protein sequence ID" value="KAH3869332.1"/>
    <property type="molecule type" value="Genomic_DNA"/>
</dbReference>
<dbReference type="Proteomes" id="UP000828390">
    <property type="component" value="Unassembled WGS sequence"/>
</dbReference>
<evidence type="ECO:0000313" key="2">
    <source>
        <dbReference type="EMBL" id="KAH3869332.1"/>
    </source>
</evidence>
<reference evidence="2" key="1">
    <citation type="journal article" date="2019" name="bioRxiv">
        <title>The Genome of the Zebra Mussel, Dreissena polymorpha: A Resource for Invasive Species Research.</title>
        <authorList>
            <person name="McCartney M.A."/>
            <person name="Auch B."/>
            <person name="Kono T."/>
            <person name="Mallez S."/>
            <person name="Zhang Y."/>
            <person name="Obille A."/>
            <person name="Becker A."/>
            <person name="Abrahante J.E."/>
            <person name="Garbe J."/>
            <person name="Badalamenti J.P."/>
            <person name="Herman A."/>
            <person name="Mangelson H."/>
            <person name="Liachko I."/>
            <person name="Sullivan S."/>
            <person name="Sone E.D."/>
            <person name="Koren S."/>
            <person name="Silverstein K.A.T."/>
            <person name="Beckman K.B."/>
            <person name="Gohl D.M."/>
        </authorList>
    </citation>
    <scope>NUCLEOTIDE SEQUENCE</scope>
    <source>
        <strain evidence="2">Duluth1</strain>
        <tissue evidence="2">Whole animal</tissue>
    </source>
</reference>
<accession>A0A9D4M1V8</accession>
<dbReference type="Gene3D" id="2.30.30.100">
    <property type="match status" value="1"/>
</dbReference>
<feature type="domain" description="AD" evidence="1">
    <location>
        <begin position="73"/>
        <end position="169"/>
    </location>
</feature>
<dbReference type="InterPro" id="IPR046857">
    <property type="entry name" value="Gemin6_Sm-like_dom"/>
</dbReference>
<dbReference type="GO" id="GO:0005634">
    <property type="term" value="C:nucleus"/>
    <property type="evidence" value="ECO:0007669"/>
    <property type="project" value="InterPro"/>
</dbReference>
<dbReference type="GO" id="GO:0032797">
    <property type="term" value="C:SMN complex"/>
    <property type="evidence" value="ECO:0007669"/>
    <property type="project" value="TreeGrafter"/>
</dbReference>
<dbReference type="PROSITE" id="PS52001">
    <property type="entry name" value="AD"/>
    <property type="match status" value="1"/>
</dbReference>
<dbReference type="Pfam" id="PF20417">
    <property type="entry name" value="Gemin6_C"/>
    <property type="match status" value="1"/>
</dbReference>
<keyword evidence="3" id="KW-1185">Reference proteome</keyword>
<dbReference type="InterPro" id="IPR046856">
    <property type="entry name" value="Gemin6_C"/>
</dbReference>
<name>A0A9D4M1V8_DREPO</name>
<comment type="caution">
    <text evidence="2">The sequence shown here is derived from an EMBL/GenBank/DDBJ whole genome shotgun (WGS) entry which is preliminary data.</text>
</comment>
<evidence type="ECO:0000313" key="3">
    <source>
        <dbReference type="Proteomes" id="UP000828390"/>
    </source>
</evidence>
<proteinExistence type="predicted"/>
<dbReference type="GO" id="GO:0000245">
    <property type="term" value="P:spliceosomal complex assembly"/>
    <property type="evidence" value="ECO:0007669"/>
    <property type="project" value="InterPro"/>
</dbReference>
<dbReference type="InterPro" id="IPR009422">
    <property type="entry name" value="Gemin6"/>
</dbReference>
<evidence type="ECO:0000259" key="1">
    <source>
        <dbReference type="PROSITE" id="PS52001"/>
    </source>
</evidence>
<organism evidence="2 3">
    <name type="scientific">Dreissena polymorpha</name>
    <name type="common">Zebra mussel</name>
    <name type="synonym">Mytilus polymorpha</name>
    <dbReference type="NCBI Taxonomy" id="45954"/>
    <lineage>
        <taxon>Eukaryota</taxon>
        <taxon>Metazoa</taxon>
        <taxon>Spiralia</taxon>
        <taxon>Lophotrochozoa</taxon>
        <taxon>Mollusca</taxon>
        <taxon>Bivalvia</taxon>
        <taxon>Autobranchia</taxon>
        <taxon>Heteroconchia</taxon>
        <taxon>Euheterodonta</taxon>
        <taxon>Imparidentia</taxon>
        <taxon>Neoheterodontei</taxon>
        <taxon>Myida</taxon>
        <taxon>Dreissenoidea</taxon>
        <taxon>Dreissenidae</taxon>
        <taxon>Dreissena</taxon>
    </lineage>
</organism>
<dbReference type="InterPro" id="IPR047574">
    <property type="entry name" value="AD"/>
</dbReference>
<gene>
    <name evidence="2" type="ORF">DPMN_032495</name>
</gene>
<dbReference type="GO" id="GO:0000387">
    <property type="term" value="P:spliceosomal snRNP assembly"/>
    <property type="evidence" value="ECO:0007669"/>
    <property type="project" value="TreeGrafter"/>
</dbReference>
<dbReference type="OrthoDB" id="77463at2759"/>
<reference evidence="2" key="2">
    <citation type="submission" date="2020-11" db="EMBL/GenBank/DDBJ databases">
        <authorList>
            <person name="McCartney M.A."/>
            <person name="Auch B."/>
            <person name="Kono T."/>
            <person name="Mallez S."/>
            <person name="Becker A."/>
            <person name="Gohl D.M."/>
            <person name="Silverstein K.A.T."/>
            <person name="Koren S."/>
            <person name="Bechman K.B."/>
            <person name="Herman A."/>
            <person name="Abrahante J.E."/>
            <person name="Garbe J."/>
        </authorList>
    </citation>
    <scope>NUCLEOTIDE SEQUENCE</scope>
    <source>
        <strain evidence="2">Duluth1</strain>
        <tissue evidence="2">Whole animal</tissue>
    </source>
</reference>
<sequence>MEELHPIFTKDPDDWMQYVYKKVSILTDDDVEHVGLVFTVDPVSETFVLVNFEDSKTTVDLITSHCISAVRILSEDIETYKSQLDTLFRPKSEKELTFEEMKQRQNIVRMWLLKNRLPVEITGANEEFLTIADALVIQPPYGAGNCVSTNEIILGKIQGLIKNMPADQQEW</sequence>